<dbReference type="Gene3D" id="1.25.10.10">
    <property type="entry name" value="Leucine-rich Repeat Variant"/>
    <property type="match status" value="1"/>
</dbReference>
<protein>
    <submittedName>
        <fullName evidence="1">Uncharacterized protein</fullName>
    </submittedName>
</protein>
<gene>
    <name evidence="1" type="ORF">RFI_17543</name>
</gene>
<dbReference type="InterPro" id="IPR016024">
    <property type="entry name" value="ARM-type_fold"/>
</dbReference>
<evidence type="ECO:0000313" key="2">
    <source>
        <dbReference type="Proteomes" id="UP000023152"/>
    </source>
</evidence>
<dbReference type="SUPFAM" id="SSF48371">
    <property type="entry name" value="ARM repeat"/>
    <property type="match status" value="1"/>
</dbReference>
<reference evidence="1 2" key="1">
    <citation type="journal article" date="2013" name="Curr. Biol.">
        <title>The Genome of the Foraminiferan Reticulomyxa filosa.</title>
        <authorList>
            <person name="Glockner G."/>
            <person name="Hulsmann N."/>
            <person name="Schleicher M."/>
            <person name="Noegel A.A."/>
            <person name="Eichinger L."/>
            <person name="Gallinger C."/>
            <person name="Pawlowski J."/>
            <person name="Sierra R."/>
            <person name="Euteneuer U."/>
            <person name="Pillet L."/>
            <person name="Moustafa A."/>
            <person name="Platzer M."/>
            <person name="Groth M."/>
            <person name="Szafranski K."/>
            <person name="Schliwa M."/>
        </authorList>
    </citation>
    <scope>NUCLEOTIDE SEQUENCE [LARGE SCALE GENOMIC DNA]</scope>
</reference>
<sequence length="306" mass="34535">MVVFQTQLKDRNVSIHEKVFGVVVAMAKLHPDIFGTYVVIYIKKMMAHLATKDTKSITACDKAITEILKTTTDSSFNSNVGGMYVYVYVYKSNVLNNREIGSGIRSGSPRQVVYSAKVLFWTNDEDSEKTEDVGSNGNVIVATVTVNGDGNSNDETKEKRNSGVQLAQSGYSSFAIAKDTLDVVTDALKSGLKDNDKVVRTEAMECVNALKKIDIKRSEQLVSNMPAQFRKSYLQKYGETPLCYWKVKTAIHELPLLNQRVFFFFFFFFESHIAYRISHLVEQVAASAKRQKERQEIREHTANTYT</sequence>
<organism evidence="1 2">
    <name type="scientific">Reticulomyxa filosa</name>
    <dbReference type="NCBI Taxonomy" id="46433"/>
    <lineage>
        <taxon>Eukaryota</taxon>
        <taxon>Sar</taxon>
        <taxon>Rhizaria</taxon>
        <taxon>Retaria</taxon>
        <taxon>Foraminifera</taxon>
        <taxon>Monothalamids</taxon>
        <taxon>Reticulomyxidae</taxon>
        <taxon>Reticulomyxa</taxon>
    </lineage>
</organism>
<dbReference type="Proteomes" id="UP000023152">
    <property type="component" value="Unassembled WGS sequence"/>
</dbReference>
<dbReference type="EMBL" id="ASPP01013399">
    <property type="protein sequence ID" value="ETO19687.1"/>
    <property type="molecule type" value="Genomic_DNA"/>
</dbReference>
<comment type="caution">
    <text evidence="1">The sequence shown here is derived from an EMBL/GenBank/DDBJ whole genome shotgun (WGS) entry which is preliminary data.</text>
</comment>
<accession>X6N2Z2</accession>
<keyword evidence="2" id="KW-1185">Reference proteome</keyword>
<dbReference type="AlphaFoldDB" id="X6N2Z2"/>
<dbReference type="InterPro" id="IPR011989">
    <property type="entry name" value="ARM-like"/>
</dbReference>
<evidence type="ECO:0000313" key="1">
    <source>
        <dbReference type="EMBL" id="ETO19687.1"/>
    </source>
</evidence>
<name>X6N2Z2_RETFI</name>
<proteinExistence type="predicted"/>